<dbReference type="STRING" id="942150.IV64_GL002678"/>
<protein>
    <submittedName>
        <fullName evidence="1">Uncharacterized protein</fullName>
    </submittedName>
</protein>
<organism evidence="1 2">
    <name type="scientific">Lactiplantibacillus xiangfangensis</name>
    <dbReference type="NCBI Taxonomy" id="942150"/>
    <lineage>
        <taxon>Bacteria</taxon>
        <taxon>Bacillati</taxon>
        <taxon>Bacillota</taxon>
        <taxon>Bacilli</taxon>
        <taxon>Lactobacillales</taxon>
        <taxon>Lactobacillaceae</taxon>
        <taxon>Lactiplantibacillus</taxon>
    </lineage>
</organism>
<name>A0A0R2MBF1_9LACO</name>
<dbReference type="PATRIC" id="fig|942150.3.peg.2790"/>
<comment type="caution">
    <text evidence="1">The sequence shown here is derived from an EMBL/GenBank/DDBJ whole genome shotgun (WGS) entry which is preliminary data.</text>
</comment>
<dbReference type="RefSeq" id="WP_057706477.1">
    <property type="nucleotide sequence ID" value="NZ_JQCL01000057.1"/>
</dbReference>
<keyword evidence="2" id="KW-1185">Reference proteome</keyword>
<proteinExistence type="predicted"/>
<dbReference type="OrthoDB" id="2295837at2"/>
<evidence type="ECO:0000313" key="1">
    <source>
        <dbReference type="EMBL" id="KRO10982.1"/>
    </source>
</evidence>
<reference evidence="1 2" key="1">
    <citation type="journal article" date="2015" name="Genome Announc.">
        <title>Expanding the biotechnology potential of lactobacilli through comparative genomics of 213 strains and associated genera.</title>
        <authorList>
            <person name="Sun Z."/>
            <person name="Harris H.M."/>
            <person name="McCann A."/>
            <person name="Guo C."/>
            <person name="Argimon S."/>
            <person name="Zhang W."/>
            <person name="Yang X."/>
            <person name="Jeffery I.B."/>
            <person name="Cooney J.C."/>
            <person name="Kagawa T.F."/>
            <person name="Liu W."/>
            <person name="Song Y."/>
            <person name="Salvetti E."/>
            <person name="Wrobel A."/>
            <person name="Rasinkangas P."/>
            <person name="Parkhill J."/>
            <person name="Rea M.C."/>
            <person name="O'Sullivan O."/>
            <person name="Ritari J."/>
            <person name="Douillard F.P."/>
            <person name="Paul Ross R."/>
            <person name="Yang R."/>
            <person name="Briner A.E."/>
            <person name="Felis G.E."/>
            <person name="de Vos W.M."/>
            <person name="Barrangou R."/>
            <person name="Klaenhammer T.R."/>
            <person name="Caufield P.W."/>
            <person name="Cui Y."/>
            <person name="Zhang H."/>
            <person name="O'Toole P.W."/>
        </authorList>
    </citation>
    <scope>NUCLEOTIDE SEQUENCE [LARGE SCALE GENOMIC DNA]</scope>
    <source>
        <strain evidence="1 2">LMG 26013</strain>
    </source>
</reference>
<dbReference type="Proteomes" id="UP000051783">
    <property type="component" value="Unassembled WGS sequence"/>
</dbReference>
<gene>
    <name evidence="1" type="ORF">IV64_GL002678</name>
</gene>
<accession>A0A0R2MBF1</accession>
<dbReference type="EMBL" id="JQCL01000057">
    <property type="protein sequence ID" value="KRO10982.1"/>
    <property type="molecule type" value="Genomic_DNA"/>
</dbReference>
<dbReference type="AlphaFoldDB" id="A0A0R2MBF1"/>
<evidence type="ECO:0000313" key="2">
    <source>
        <dbReference type="Proteomes" id="UP000051783"/>
    </source>
</evidence>
<sequence length="101" mass="11614">MDIDIFDRNELILDVLNRLADKANLECVDLVLLNFNLSAKESRELMDFVAEKQVKKQALSKKECSEQVLKIKPDIEDADSFVTQLKRSFIAEGRFPDILNN</sequence>